<dbReference type="SUPFAM" id="SSF103515">
    <property type="entry name" value="Autotransporter"/>
    <property type="match status" value="1"/>
</dbReference>
<proteinExistence type="predicted"/>
<evidence type="ECO:0000256" key="1">
    <source>
        <dbReference type="SAM" id="SignalP"/>
    </source>
</evidence>
<dbReference type="AlphaFoldDB" id="A0A1I3S6J3"/>
<evidence type="ECO:0000313" key="4">
    <source>
        <dbReference type="Proteomes" id="UP000199630"/>
    </source>
</evidence>
<gene>
    <name evidence="3" type="ORF">SAMN04487991_2356</name>
</gene>
<keyword evidence="1" id="KW-0732">Signal</keyword>
<organism evidence="3 4">
    <name type="scientific">Celeribacter neptunius</name>
    <dbReference type="NCBI Taxonomy" id="588602"/>
    <lineage>
        <taxon>Bacteria</taxon>
        <taxon>Pseudomonadati</taxon>
        <taxon>Pseudomonadota</taxon>
        <taxon>Alphaproteobacteria</taxon>
        <taxon>Rhodobacterales</taxon>
        <taxon>Roseobacteraceae</taxon>
        <taxon>Celeribacter</taxon>
    </lineage>
</organism>
<sequence>MNLKTLKLQTCAPLAICTLIGTSAFAGSFDTVPVIDVTGDGYVFADPAEGILEPGIQSFTEEPGAEYSNTGNSNGILNCLMAYNPDLEGCDAPRGSGKRIKTRLTGSDGMDIRLSTQSTGDVTEYYVFGKTSNLAGARMLGFQFELGTGSGSDFVAFDTTDPTYAALFDVEFTDGKFNLPDGLFGNGGNESDTGFFDDTSAVMSTDQLTAALIELGAISSSSTYTDLFGDGFLDDTQVPDGFFFDMSSYDETADEPALIAWYNVSAGAWVYGNVDADAITALETELGMSVGYSAESELSDEVVAAMQANGLISVDIIEDLRNMNLNFMIELGDVDGNEVTLRLVPVFSDIVNETYTEYQFKVAGMLDGAAEIPYLDLGNAALYQAAVSEILALDEADQLAALESVGFSFLGSFNSLSYELGRAMTAAMPEGGVNRSSSGATLSTKGMPNGWSLGENVSGFVTARGGAASYDRTTNGTGYDVDTYAFAAGAEWQLDPTLSFGVMVGGGTGKADAQSGLGSVDADALSIAVFGRKAFGEGGSISAVLGYQDLSFDSTRNVLDETAVGETDGSQIFAALKAKYLFQNGAFTYGPRASVEYFKQKVDGFEETGAGAWNLAIGDQDGDVVIASVGIMGEYALPQSTQETLLTGALSLTSTSGDDQLIETGFVGLPSTTVPVDGFDDQWIDLELGFSSVLSATSSAQTTLRGGYHGSFGDDYESHALQLSVNFQF</sequence>
<dbReference type="PROSITE" id="PS51208">
    <property type="entry name" value="AUTOTRANSPORTER"/>
    <property type="match status" value="1"/>
</dbReference>
<dbReference type="EMBL" id="FORH01000004">
    <property type="protein sequence ID" value="SFJ54434.1"/>
    <property type="molecule type" value="Genomic_DNA"/>
</dbReference>
<dbReference type="RefSeq" id="WP_177213116.1">
    <property type="nucleotide sequence ID" value="NZ_FORH01000004.1"/>
</dbReference>
<dbReference type="InterPro" id="IPR005546">
    <property type="entry name" value="Autotransporte_beta"/>
</dbReference>
<dbReference type="Gene3D" id="2.40.128.130">
    <property type="entry name" value="Autotransporter beta-domain"/>
    <property type="match status" value="1"/>
</dbReference>
<feature type="signal peptide" evidence="1">
    <location>
        <begin position="1"/>
        <end position="26"/>
    </location>
</feature>
<dbReference type="STRING" id="588602.SAMN04487991_2356"/>
<accession>A0A1I3S6J3</accession>
<reference evidence="4" key="1">
    <citation type="submission" date="2016-10" db="EMBL/GenBank/DDBJ databases">
        <authorList>
            <person name="Varghese N."/>
            <person name="Submissions S."/>
        </authorList>
    </citation>
    <scope>NUCLEOTIDE SEQUENCE [LARGE SCALE GENOMIC DNA]</scope>
    <source>
        <strain evidence="4">DSM 26471</strain>
    </source>
</reference>
<feature type="chain" id="PRO_5011670373" evidence="1">
    <location>
        <begin position="27"/>
        <end position="729"/>
    </location>
</feature>
<dbReference type="SMART" id="SM00869">
    <property type="entry name" value="Autotransporter"/>
    <property type="match status" value="1"/>
</dbReference>
<protein>
    <submittedName>
        <fullName evidence="3">Autotransporter beta-domain-containing protein</fullName>
    </submittedName>
</protein>
<dbReference type="Pfam" id="PF03797">
    <property type="entry name" value="Autotransporter"/>
    <property type="match status" value="1"/>
</dbReference>
<dbReference type="Proteomes" id="UP000199630">
    <property type="component" value="Unassembled WGS sequence"/>
</dbReference>
<feature type="domain" description="Autotransporter" evidence="2">
    <location>
        <begin position="452"/>
        <end position="729"/>
    </location>
</feature>
<evidence type="ECO:0000259" key="2">
    <source>
        <dbReference type="PROSITE" id="PS51208"/>
    </source>
</evidence>
<dbReference type="InterPro" id="IPR036709">
    <property type="entry name" value="Autotransporte_beta_dom_sf"/>
</dbReference>
<dbReference type="NCBIfam" id="NF033657">
    <property type="entry name" value="choice_anch_F"/>
    <property type="match status" value="1"/>
</dbReference>
<evidence type="ECO:0000313" key="3">
    <source>
        <dbReference type="EMBL" id="SFJ54434.1"/>
    </source>
</evidence>
<keyword evidence="4" id="KW-1185">Reference proteome</keyword>
<name>A0A1I3S6J3_9RHOB</name>